<proteinExistence type="predicted"/>
<gene>
    <name evidence="3" type="ORF">MNBD_NITROSPINAE01-473</name>
</gene>
<feature type="transmembrane region" description="Helical" evidence="1">
    <location>
        <begin position="294"/>
        <end position="314"/>
    </location>
</feature>
<feature type="transmembrane region" description="Helical" evidence="1">
    <location>
        <begin position="270"/>
        <end position="288"/>
    </location>
</feature>
<organism evidence="3">
    <name type="scientific">hydrothermal vent metagenome</name>
    <dbReference type="NCBI Taxonomy" id="652676"/>
    <lineage>
        <taxon>unclassified sequences</taxon>
        <taxon>metagenomes</taxon>
        <taxon>ecological metagenomes</taxon>
    </lineage>
</organism>
<feature type="non-terminal residue" evidence="3">
    <location>
        <position position="466"/>
    </location>
</feature>
<evidence type="ECO:0000256" key="1">
    <source>
        <dbReference type="SAM" id="Phobius"/>
    </source>
</evidence>
<feature type="transmembrane region" description="Helical" evidence="1">
    <location>
        <begin position="185"/>
        <end position="211"/>
    </location>
</feature>
<protein>
    <recommendedName>
        <fullName evidence="2">Glycosyltransferase RgtA/B/C/D-like domain-containing protein</fullName>
    </recommendedName>
</protein>
<keyword evidence="1" id="KW-1133">Transmembrane helix</keyword>
<feature type="transmembrane region" description="Helical" evidence="1">
    <location>
        <begin position="83"/>
        <end position="104"/>
    </location>
</feature>
<feature type="transmembrane region" description="Helical" evidence="1">
    <location>
        <begin position="162"/>
        <end position="179"/>
    </location>
</feature>
<dbReference type="InterPro" id="IPR038731">
    <property type="entry name" value="RgtA/B/C-like"/>
</dbReference>
<name>A0A3B1C0Q2_9ZZZZ</name>
<reference evidence="3" key="1">
    <citation type="submission" date="2018-06" db="EMBL/GenBank/DDBJ databases">
        <authorList>
            <person name="Zhirakovskaya E."/>
        </authorList>
    </citation>
    <scope>NUCLEOTIDE SEQUENCE</scope>
</reference>
<sequence>MSQNRWFNAPGRNAAVLLSLSVFIFLVAVMVTASPYPDDQDGVNFLFGIERYDIAFHRPHFPGYPVYIAIGKLLALLASSPEWALITLSALSGAGCGILLFLMARKQAGDVGALALSLLLLANPFFFEFSHKIYSEVTGLFFLLAAFTVLDKSGSSNFNRFLFAGVLIALAMGVRLSWWPYVVCYLFYSFFSGAFFISLAGLAVGTAIWFVPQALYVGPGELIKTGIAFTSGHFETWGGAMGASNSANSRMISFATRFYEILWLPEWNPAFLKIPWVLVSVFGLAFFAVKKVAISKSAWLFVVASMFYFLWVFFGQNLEKTRHFIPFIPALLLCLIPLAKAYPKVILASAFALSLTIPYTYWNRVYAAAPVVRLNTWLNDVAEPEAVLYCGQTERFFDRYRAGIIVRNVESASVLQKSINEEFNKPALPLVCDDIPNLKTTKAPIITFETRSGDPVDKPLRVYNLN</sequence>
<feature type="domain" description="Glycosyltransferase RgtA/B/C/D-like" evidence="2">
    <location>
        <begin position="65"/>
        <end position="192"/>
    </location>
</feature>
<accession>A0A3B1C0Q2</accession>
<dbReference type="Pfam" id="PF13231">
    <property type="entry name" value="PMT_2"/>
    <property type="match status" value="1"/>
</dbReference>
<evidence type="ECO:0000259" key="2">
    <source>
        <dbReference type="Pfam" id="PF13231"/>
    </source>
</evidence>
<dbReference type="EMBL" id="UOGC01000028">
    <property type="protein sequence ID" value="VAX16460.1"/>
    <property type="molecule type" value="Genomic_DNA"/>
</dbReference>
<feature type="transmembrane region" description="Helical" evidence="1">
    <location>
        <begin position="111"/>
        <end position="127"/>
    </location>
</feature>
<keyword evidence="1" id="KW-0812">Transmembrane</keyword>
<dbReference type="AlphaFoldDB" id="A0A3B1C0Q2"/>
<evidence type="ECO:0000313" key="3">
    <source>
        <dbReference type="EMBL" id="VAX16460.1"/>
    </source>
</evidence>
<feature type="transmembrane region" description="Helical" evidence="1">
    <location>
        <begin position="321"/>
        <end position="339"/>
    </location>
</feature>
<keyword evidence="1" id="KW-0472">Membrane</keyword>